<dbReference type="EMBL" id="REFW01000001">
    <property type="protein sequence ID" value="RMB62418.1"/>
    <property type="molecule type" value="Genomic_DNA"/>
</dbReference>
<feature type="transmembrane region" description="Helical" evidence="5">
    <location>
        <begin position="210"/>
        <end position="231"/>
    </location>
</feature>
<name>A0A3M0GDM1_9ACTN</name>
<feature type="domain" description="Major facilitator superfamily (MFS) profile" evidence="6">
    <location>
        <begin position="23"/>
        <end position="454"/>
    </location>
</feature>
<keyword evidence="3 5" id="KW-1133">Transmembrane helix</keyword>
<feature type="transmembrane region" description="Helical" evidence="5">
    <location>
        <begin position="269"/>
        <end position="288"/>
    </location>
</feature>
<keyword evidence="8" id="KW-1185">Reference proteome</keyword>
<feature type="transmembrane region" description="Helical" evidence="5">
    <location>
        <begin position="430"/>
        <end position="448"/>
    </location>
</feature>
<evidence type="ECO:0000256" key="2">
    <source>
        <dbReference type="ARBA" id="ARBA00022692"/>
    </source>
</evidence>
<dbReference type="GO" id="GO:0046943">
    <property type="term" value="F:carboxylic acid transmembrane transporter activity"/>
    <property type="evidence" value="ECO:0007669"/>
    <property type="project" value="TreeGrafter"/>
</dbReference>
<gene>
    <name evidence="7" type="ORF">EAX62_02705</name>
</gene>
<dbReference type="InterPro" id="IPR036259">
    <property type="entry name" value="MFS_trans_sf"/>
</dbReference>
<accession>A0A3M0GDM1</accession>
<evidence type="ECO:0000256" key="3">
    <source>
        <dbReference type="ARBA" id="ARBA00022989"/>
    </source>
</evidence>
<protein>
    <submittedName>
        <fullName evidence="7">MFS transporter</fullName>
    </submittedName>
</protein>
<reference evidence="7 8" key="1">
    <citation type="submission" date="2018-10" db="EMBL/GenBank/DDBJ databases">
        <title>Tessaracoccus antarcticuss sp. nov., isolated from sediment.</title>
        <authorList>
            <person name="Zhou L.Y."/>
            <person name="Du Z.J."/>
        </authorList>
    </citation>
    <scope>NUCLEOTIDE SEQUENCE [LARGE SCALE GENOMIC DNA]</scope>
    <source>
        <strain evidence="7 8">JDX10</strain>
    </source>
</reference>
<comment type="subcellular location">
    <subcellularLocation>
        <location evidence="1">Cell membrane</location>
        <topology evidence="1">Multi-pass membrane protein</topology>
    </subcellularLocation>
</comment>
<evidence type="ECO:0000313" key="8">
    <source>
        <dbReference type="Proteomes" id="UP000275256"/>
    </source>
</evidence>
<dbReference type="PANTHER" id="PTHR23508:SF10">
    <property type="entry name" value="CARBOXYLIC ACID TRANSPORTER PROTEIN HOMOLOG"/>
    <property type="match status" value="1"/>
</dbReference>
<comment type="caution">
    <text evidence="7">The sequence shown here is derived from an EMBL/GenBank/DDBJ whole genome shotgun (WGS) entry which is preliminary data.</text>
</comment>
<evidence type="ECO:0000256" key="1">
    <source>
        <dbReference type="ARBA" id="ARBA00004651"/>
    </source>
</evidence>
<dbReference type="PANTHER" id="PTHR23508">
    <property type="entry name" value="CARBOXYLIC ACID TRANSPORTER PROTEIN HOMOLOG"/>
    <property type="match status" value="1"/>
</dbReference>
<evidence type="ECO:0000256" key="5">
    <source>
        <dbReference type="SAM" id="Phobius"/>
    </source>
</evidence>
<dbReference type="PROSITE" id="PS50850">
    <property type="entry name" value="MFS"/>
    <property type="match status" value="1"/>
</dbReference>
<dbReference type="InterPro" id="IPR011701">
    <property type="entry name" value="MFS"/>
</dbReference>
<feature type="transmembrane region" description="Helical" evidence="5">
    <location>
        <begin position="336"/>
        <end position="354"/>
    </location>
</feature>
<sequence>MTVTFQSGRATATSRPHSTLWWVLGITLAGLVFDGYDLVVYGAVMPEFRKPGGLIHSALSAESQAALTASAGVEPGALTPAMQSAIGEAASLGGVLGSCALFGVLVGALLVGAVGDRVGRRRPMLVSIAWLSIGMALTALSTSAVMFGTLRFVTGLGIGALVATTAAVVSEFAPRGRKNVANAVVYSGVPLGSTLSALAAILLLEPLGWRGLFLLGALPLITLLPVAWFKLPESPVWLESRSRRDLSGAVGSLIAEERVGFAGLIGRRFLLPTILLGMLSATGLLLVYSLNTWLPQLTGPLLGSRASLALLLALNLGAVVGGLFGSTLADRWGARPVIAGFFTVGGLGILLVTATHSPDLIGLLLVVIGVVGMGTSGTQTLIYGFVANYYPTSMRAAAVAWCAGFGRLGGVAGPIVGGMLAAAFPTDPTPVFWVLAGVCGVGVVICLATPARPPCVAPPETAGRAPGDGGLGL</sequence>
<proteinExistence type="predicted"/>
<dbReference type="InterPro" id="IPR020846">
    <property type="entry name" value="MFS_dom"/>
</dbReference>
<feature type="transmembrane region" description="Helical" evidence="5">
    <location>
        <begin position="360"/>
        <end position="386"/>
    </location>
</feature>
<dbReference type="Proteomes" id="UP000275256">
    <property type="component" value="Unassembled WGS sequence"/>
</dbReference>
<dbReference type="Gene3D" id="1.20.1250.20">
    <property type="entry name" value="MFS general substrate transporter like domains"/>
    <property type="match status" value="2"/>
</dbReference>
<dbReference type="OrthoDB" id="9787026at2"/>
<feature type="transmembrane region" description="Helical" evidence="5">
    <location>
        <begin position="20"/>
        <end position="44"/>
    </location>
</feature>
<feature type="transmembrane region" description="Helical" evidence="5">
    <location>
        <begin position="398"/>
        <end position="424"/>
    </location>
</feature>
<feature type="transmembrane region" description="Helical" evidence="5">
    <location>
        <begin position="89"/>
        <end position="112"/>
    </location>
</feature>
<feature type="transmembrane region" description="Helical" evidence="5">
    <location>
        <begin position="152"/>
        <end position="172"/>
    </location>
</feature>
<evidence type="ECO:0000256" key="4">
    <source>
        <dbReference type="ARBA" id="ARBA00023136"/>
    </source>
</evidence>
<dbReference type="Pfam" id="PF07690">
    <property type="entry name" value="MFS_1"/>
    <property type="match status" value="1"/>
</dbReference>
<feature type="transmembrane region" description="Helical" evidence="5">
    <location>
        <begin position="184"/>
        <end position="204"/>
    </location>
</feature>
<feature type="transmembrane region" description="Helical" evidence="5">
    <location>
        <begin position="308"/>
        <end position="329"/>
    </location>
</feature>
<evidence type="ECO:0000313" key="7">
    <source>
        <dbReference type="EMBL" id="RMB62418.1"/>
    </source>
</evidence>
<keyword evidence="4 5" id="KW-0472">Membrane</keyword>
<evidence type="ECO:0000259" key="6">
    <source>
        <dbReference type="PROSITE" id="PS50850"/>
    </source>
</evidence>
<keyword evidence="2 5" id="KW-0812">Transmembrane</keyword>
<dbReference type="AlphaFoldDB" id="A0A3M0GDM1"/>
<dbReference type="GO" id="GO:0005886">
    <property type="term" value="C:plasma membrane"/>
    <property type="evidence" value="ECO:0007669"/>
    <property type="project" value="UniProtKB-SubCell"/>
</dbReference>
<dbReference type="SUPFAM" id="SSF103473">
    <property type="entry name" value="MFS general substrate transporter"/>
    <property type="match status" value="1"/>
</dbReference>
<organism evidence="7 8">
    <name type="scientific">Tessaracoccus antarcticus</name>
    <dbReference type="NCBI Taxonomy" id="2479848"/>
    <lineage>
        <taxon>Bacteria</taxon>
        <taxon>Bacillati</taxon>
        <taxon>Actinomycetota</taxon>
        <taxon>Actinomycetes</taxon>
        <taxon>Propionibacteriales</taxon>
        <taxon>Propionibacteriaceae</taxon>
        <taxon>Tessaracoccus</taxon>
    </lineage>
</organism>
<feature type="transmembrane region" description="Helical" evidence="5">
    <location>
        <begin position="124"/>
        <end position="146"/>
    </location>
</feature>